<gene>
    <name evidence="1" type="ORF">KSB_70110</name>
</gene>
<evidence type="ECO:0000313" key="2">
    <source>
        <dbReference type="Proteomes" id="UP000654345"/>
    </source>
</evidence>
<dbReference type="EMBL" id="BNJG01000003">
    <property type="protein sequence ID" value="GHO58536.1"/>
    <property type="molecule type" value="Genomic_DNA"/>
</dbReference>
<name>A0ABQ3V066_9CHLR</name>
<reference evidence="1 2" key="1">
    <citation type="journal article" date="2021" name="Int. J. Syst. Evol. Microbiol.">
        <title>Reticulibacter mediterranei gen. nov., sp. nov., within the new family Reticulibacteraceae fam. nov., and Ktedonospora formicarum gen. nov., sp. nov., Ktedonobacter robiniae sp. nov., Dictyobacter formicarum sp. nov. and Dictyobacter arantiisoli sp. nov., belonging to the class Ktedonobacteria.</title>
        <authorList>
            <person name="Yabe S."/>
            <person name="Zheng Y."/>
            <person name="Wang C.M."/>
            <person name="Sakai Y."/>
            <person name="Abe K."/>
            <person name="Yokota A."/>
            <person name="Donadio S."/>
            <person name="Cavaletti L."/>
            <person name="Monciardini P."/>
        </authorList>
    </citation>
    <scope>NUCLEOTIDE SEQUENCE [LARGE SCALE GENOMIC DNA]</scope>
    <source>
        <strain evidence="1 2">SOSP1-30</strain>
    </source>
</reference>
<proteinExistence type="predicted"/>
<sequence>MLLGVSAPKPEFCTLRLGCADPKQSNQLLEMLSTICENLSRKADAIERGRESCIPPSVESFPPTECATKLKKPSR</sequence>
<accession>A0ABQ3V066</accession>
<protein>
    <submittedName>
        <fullName evidence="1">Uncharacterized protein</fullName>
    </submittedName>
</protein>
<dbReference type="Proteomes" id="UP000654345">
    <property type="component" value="Unassembled WGS sequence"/>
</dbReference>
<keyword evidence="2" id="KW-1185">Reference proteome</keyword>
<organism evidence="1 2">
    <name type="scientific">Ktedonobacter robiniae</name>
    <dbReference type="NCBI Taxonomy" id="2778365"/>
    <lineage>
        <taxon>Bacteria</taxon>
        <taxon>Bacillati</taxon>
        <taxon>Chloroflexota</taxon>
        <taxon>Ktedonobacteria</taxon>
        <taxon>Ktedonobacterales</taxon>
        <taxon>Ktedonobacteraceae</taxon>
        <taxon>Ktedonobacter</taxon>
    </lineage>
</organism>
<evidence type="ECO:0000313" key="1">
    <source>
        <dbReference type="EMBL" id="GHO58536.1"/>
    </source>
</evidence>
<comment type="caution">
    <text evidence="1">The sequence shown here is derived from an EMBL/GenBank/DDBJ whole genome shotgun (WGS) entry which is preliminary data.</text>
</comment>